<dbReference type="PANTHER" id="PTHR33988">
    <property type="entry name" value="ENDORIBONUCLEASE MAZF-RELATED"/>
    <property type="match status" value="1"/>
</dbReference>
<reference evidence="4 5" key="1">
    <citation type="journal article" date="2011" name="Proc. Natl. Acad. Sci. U.S.A.">
        <title>Genomic insights into the physiology and ecology of the marine filamentous cyanobacterium Lyngbya majuscula.</title>
        <authorList>
            <person name="Jones A.C."/>
            <person name="Monroe E.A."/>
            <person name="Podell S."/>
            <person name="Hess W.R."/>
            <person name="Klages S."/>
            <person name="Esquenazi E."/>
            <person name="Niessen S."/>
            <person name="Hoover H."/>
            <person name="Rothmann M."/>
            <person name="Lasken R.S."/>
            <person name="Yates J.R.III."/>
            <person name="Reinhardt R."/>
            <person name="Kube M."/>
            <person name="Burkart M.D."/>
            <person name="Allen E.E."/>
            <person name="Dorrestein P.C."/>
            <person name="Gerwick W.H."/>
            <person name="Gerwick L."/>
        </authorList>
    </citation>
    <scope>NUCLEOTIDE SEQUENCE [LARGE SCALE GENOMIC DNA]</scope>
    <source>
        <strain evidence="4 5">3L</strain>
    </source>
</reference>
<comment type="similarity">
    <text evidence="1 3">Belongs to the PemK/MazF family.</text>
</comment>
<proteinExistence type="inferred from homology"/>
<dbReference type="PANTHER" id="PTHR33988:SF2">
    <property type="entry name" value="ENDORIBONUCLEASE MAZF"/>
    <property type="match status" value="1"/>
</dbReference>
<keyword evidence="3" id="KW-0540">Nuclease</keyword>
<dbReference type="GO" id="GO:0003677">
    <property type="term" value="F:DNA binding"/>
    <property type="evidence" value="ECO:0007669"/>
    <property type="project" value="InterPro"/>
</dbReference>
<dbReference type="OrthoDB" id="9793906at2"/>
<dbReference type="GO" id="GO:0016787">
    <property type="term" value="F:hydrolase activity"/>
    <property type="evidence" value="ECO:0007669"/>
    <property type="project" value="UniProtKB-KW"/>
</dbReference>
<accession>F4XSX4</accession>
<dbReference type="eggNOG" id="COG2337">
    <property type="taxonomic scope" value="Bacteria"/>
</dbReference>
<dbReference type="InterPro" id="IPR011067">
    <property type="entry name" value="Plasmid_toxin/cell-grow_inhib"/>
</dbReference>
<dbReference type="EMBL" id="GL890926">
    <property type="protein sequence ID" value="EGJ32314.1"/>
    <property type="molecule type" value="Genomic_DNA"/>
</dbReference>
<evidence type="ECO:0000313" key="4">
    <source>
        <dbReference type="EMBL" id="EGJ32314.1"/>
    </source>
</evidence>
<dbReference type="SUPFAM" id="SSF50118">
    <property type="entry name" value="Cell growth inhibitor/plasmid maintenance toxic component"/>
    <property type="match status" value="1"/>
</dbReference>
<dbReference type="GO" id="GO:0004521">
    <property type="term" value="F:RNA endonuclease activity"/>
    <property type="evidence" value="ECO:0007669"/>
    <property type="project" value="TreeGrafter"/>
</dbReference>
<sequence length="110" mass="12568">MVAIPKQFEVYLVCLDPTIGFEIKKTRPCVIISPNEMNKYIKTVIIAPMTTAKRNYPTRVNLTFKGKEAQVVLDQIRTIDKSRLINKLGKLPEEIGNQVVDTLVEMFSRD</sequence>
<dbReference type="Pfam" id="PF02452">
    <property type="entry name" value="PemK_toxin"/>
    <property type="match status" value="1"/>
</dbReference>
<protein>
    <recommendedName>
        <fullName evidence="3">mRNA interferase</fullName>
        <ecNumber evidence="3">3.1.-.-</ecNumber>
    </recommendedName>
</protein>
<dbReference type="GO" id="GO:0006402">
    <property type="term" value="P:mRNA catabolic process"/>
    <property type="evidence" value="ECO:0007669"/>
    <property type="project" value="TreeGrafter"/>
</dbReference>
<comment type="function">
    <text evidence="3">Toxic component of a type II toxin-antitoxin (TA) system.</text>
</comment>
<dbReference type="HOGENOM" id="CLU_121823_1_1_3"/>
<dbReference type="GO" id="GO:0016075">
    <property type="term" value="P:rRNA catabolic process"/>
    <property type="evidence" value="ECO:0007669"/>
    <property type="project" value="TreeGrafter"/>
</dbReference>
<gene>
    <name evidence="4" type="ORF">LYNGBM3L_26200</name>
</gene>
<evidence type="ECO:0000256" key="1">
    <source>
        <dbReference type="ARBA" id="ARBA00007521"/>
    </source>
</evidence>
<dbReference type="InterPro" id="IPR003477">
    <property type="entry name" value="PemK-like"/>
</dbReference>
<evidence type="ECO:0000256" key="3">
    <source>
        <dbReference type="PIRNR" id="PIRNR033490"/>
    </source>
</evidence>
<keyword evidence="5" id="KW-1185">Reference proteome</keyword>
<dbReference type="EC" id="3.1.-.-" evidence="3"/>
<dbReference type="Gene3D" id="2.30.30.110">
    <property type="match status" value="1"/>
</dbReference>
<dbReference type="RefSeq" id="WP_008185107.1">
    <property type="nucleotide sequence ID" value="NZ_GL890926.1"/>
</dbReference>
<evidence type="ECO:0000256" key="2">
    <source>
        <dbReference type="ARBA" id="ARBA00022649"/>
    </source>
</evidence>
<keyword evidence="2" id="KW-1277">Toxin-antitoxin system</keyword>
<dbReference type="AlphaFoldDB" id="F4XSX4"/>
<dbReference type="PIRSF" id="PIRSF033490">
    <property type="entry name" value="MazF"/>
    <property type="match status" value="1"/>
</dbReference>
<keyword evidence="3" id="KW-0255">Endonuclease</keyword>
<organism evidence="4 5">
    <name type="scientific">Moorena producens 3L</name>
    <dbReference type="NCBI Taxonomy" id="489825"/>
    <lineage>
        <taxon>Bacteria</taxon>
        <taxon>Bacillati</taxon>
        <taxon>Cyanobacteriota</taxon>
        <taxon>Cyanophyceae</taxon>
        <taxon>Coleofasciculales</taxon>
        <taxon>Coleofasciculaceae</taxon>
        <taxon>Moorena</taxon>
    </lineage>
</organism>
<evidence type="ECO:0000313" key="5">
    <source>
        <dbReference type="Proteomes" id="UP000003959"/>
    </source>
</evidence>
<keyword evidence="3" id="KW-0378">Hydrolase</keyword>
<dbReference type="Proteomes" id="UP000003959">
    <property type="component" value="Unassembled WGS sequence"/>
</dbReference>
<name>F4XSX4_9CYAN</name>